<feature type="domain" description="C2H2-type" evidence="3">
    <location>
        <begin position="255"/>
        <end position="282"/>
    </location>
</feature>
<dbReference type="PROSITE" id="PS50157">
    <property type="entry name" value="ZINC_FINGER_C2H2_2"/>
    <property type="match status" value="2"/>
</dbReference>
<feature type="region of interest" description="Disordered" evidence="2">
    <location>
        <begin position="115"/>
        <end position="146"/>
    </location>
</feature>
<keyword evidence="5" id="KW-1185">Reference proteome</keyword>
<dbReference type="Proteomes" id="UP000198287">
    <property type="component" value="Unassembled WGS sequence"/>
</dbReference>
<dbReference type="OrthoDB" id="4845755at2759"/>
<organism evidence="4 5">
    <name type="scientific">Folsomia candida</name>
    <name type="common">Springtail</name>
    <dbReference type="NCBI Taxonomy" id="158441"/>
    <lineage>
        <taxon>Eukaryota</taxon>
        <taxon>Metazoa</taxon>
        <taxon>Ecdysozoa</taxon>
        <taxon>Arthropoda</taxon>
        <taxon>Hexapoda</taxon>
        <taxon>Collembola</taxon>
        <taxon>Entomobryomorpha</taxon>
        <taxon>Isotomoidea</taxon>
        <taxon>Isotomidae</taxon>
        <taxon>Proisotominae</taxon>
        <taxon>Folsomia</taxon>
    </lineage>
</organism>
<evidence type="ECO:0000259" key="3">
    <source>
        <dbReference type="PROSITE" id="PS50157"/>
    </source>
</evidence>
<dbReference type="PROSITE" id="PS00028">
    <property type="entry name" value="ZINC_FINGER_C2H2_1"/>
    <property type="match status" value="2"/>
</dbReference>
<feature type="region of interest" description="Disordered" evidence="2">
    <location>
        <begin position="220"/>
        <end position="239"/>
    </location>
</feature>
<reference evidence="4 5" key="1">
    <citation type="submission" date="2015-12" db="EMBL/GenBank/DDBJ databases">
        <title>The genome of Folsomia candida.</title>
        <authorList>
            <person name="Faddeeva A."/>
            <person name="Derks M.F."/>
            <person name="Anvar Y."/>
            <person name="Smit S."/>
            <person name="Van Straalen N."/>
            <person name="Roelofs D."/>
        </authorList>
    </citation>
    <scope>NUCLEOTIDE SEQUENCE [LARGE SCALE GENOMIC DNA]</scope>
    <source>
        <strain evidence="4 5">VU population</strain>
        <tissue evidence="4">Whole body</tissue>
    </source>
</reference>
<feature type="region of interest" description="Disordered" evidence="2">
    <location>
        <begin position="1"/>
        <end position="37"/>
    </location>
</feature>
<evidence type="ECO:0000313" key="4">
    <source>
        <dbReference type="EMBL" id="OXA52665.1"/>
    </source>
</evidence>
<gene>
    <name evidence="4" type="ORF">Fcan01_12713</name>
</gene>
<comment type="caution">
    <text evidence="4">The sequence shown here is derived from an EMBL/GenBank/DDBJ whole genome shotgun (WGS) entry which is preliminary data.</text>
</comment>
<keyword evidence="1" id="KW-0479">Metal-binding</keyword>
<dbReference type="AlphaFoldDB" id="A0A226E4K6"/>
<dbReference type="GO" id="GO:0008270">
    <property type="term" value="F:zinc ion binding"/>
    <property type="evidence" value="ECO:0007669"/>
    <property type="project" value="UniProtKB-KW"/>
</dbReference>
<evidence type="ECO:0000313" key="5">
    <source>
        <dbReference type="Proteomes" id="UP000198287"/>
    </source>
</evidence>
<protein>
    <recommendedName>
        <fullName evidence="3">C2H2-type domain-containing protein</fullName>
    </recommendedName>
</protein>
<keyword evidence="1" id="KW-0863">Zinc-finger</keyword>
<dbReference type="SMART" id="SM00355">
    <property type="entry name" value="ZnF_C2H2"/>
    <property type="match status" value="2"/>
</dbReference>
<dbReference type="InterPro" id="IPR013087">
    <property type="entry name" value="Znf_C2H2_type"/>
</dbReference>
<feature type="compositionally biased region" description="Polar residues" evidence="2">
    <location>
        <begin position="220"/>
        <end position="230"/>
    </location>
</feature>
<name>A0A226E4K6_FOLCA</name>
<evidence type="ECO:0000256" key="1">
    <source>
        <dbReference type="PROSITE-ProRule" id="PRU00042"/>
    </source>
</evidence>
<evidence type="ECO:0000256" key="2">
    <source>
        <dbReference type="SAM" id="MobiDB-lite"/>
    </source>
</evidence>
<dbReference type="EMBL" id="LNIX01000006">
    <property type="protein sequence ID" value="OXA52665.1"/>
    <property type="molecule type" value="Genomic_DNA"/>
</dbReference>
<proteinExistence type="predicted"/>
<keyword evidence="1" id="KW-0862">Zinc</keyword>
<accession>A0A226E4K6</accession>
<feature type="domain" description="C2H2-type" evidence="3">
    <location>
        <begin position="315"/>
        <end position="343"/>
    </location>
</feature>
<feature type="compositionally biased region" description="Acidic residues" evidence="2">
    <location>
        <begin position="127"/>
        <end position="138"/>
    </location>
</feature>
<sequence>MKSTQNLVMKLNEKEGTKSSPTKSTLPHGEFPKGFNPNITSHHNFATTEEELIFHFSQDISRTSVSLPTTPPDYVNTLVRPIPRLPWTITWYQSAWYNNYMHGNSADLSERFGEHGRRNHHHHHPMEEEEDEEEEEDATFSKTGARSELDITSGLQCEEFSSKCTTVQCHEGSGKKDIDCVELEKMNPTLLAAVFDVACCDGPVVFEKVSNPNFALTVKHSGSSESTTSNIGGGECQNKNKPLEQQRRQLALKTYLCIYCNQSFKSLFCYQKHKKRHLNPVSVDITATHTSAQNNRVQVHSENKSMTKDLNVQFFPCKKCGSKFPSYYFVHKHRKVCHAFDTT</sequence>